<keyword evidence="4" id="KW-0460">Magnesium</keyword>
<dbReference type="InterPro" id="IPR000023">
    <property type="entry name" value="Phosphofructokinase_dom"/>
</dbReference>
<evidence type="ECO:0000256" key="1">
    <source>
        <dbReference type="ARBA" id="ARBA00022679"/>
    </source>
</evidence>
<dbReference type="Pfam" id="PF00365">
    <property type="entry name" value="PFK"/>
    <property type="match status" value="1"/>
</dbReference>
<keyword evidence="2" id="KW-0479">Metal-binding</keyword>
<dbReference type="UniPathway" id="UPA00109">
    <property type="reaction ID" value="UER00182"/>
</dbReference>
<organism evidence="6">
    <name type="scientific">marine sediment metagenome</name>
    <dbReference type="NCBI Taxonomy" id="412755"/>
    <lineage>
        <taxon>unclassified sequences</taxon>
        <taxon>metagenomes</taxon>
        <taxon>ecological metagenomes</taxon>
    </lineage>
</organism>
<dbReference type="PANTHER" id="PTHR45770">
    <property type="entry name" value="ATP-DEPENDENT 6-PHOSPHOFRUCTOKINASE 1"/>
    <property type="match status" value="1"/>
</dbReference>
<comment type="caution">
    <text evidence="6">The sequence shown here is derived from an EMBL/GenBank/DDBJ whole genome shotgun (WGS) entry which is preliminary data.</text>
</comment>
<dbReference type="GO" id="GO:0003872">
    <property type="term" value="F:6-phosphofructokinase activity"/>
    <property type="evidence" value="ECO:0007669"/>
    <property type="project" value="InterPro"/>
</dbReference>
<protein>
    <recommendedName>
        <fullName evidence="5">Phosphofructokinase domain-containing protein</fullName>
    </recommendedName>
</protein>
<dbReference type="Gene3D" id="3.40.50.450">
    <property type="match status" value="1"/>
</dbReference>
<dbReference type="NCBIfam" id="NF010675">
    <property type="entry name" value="PRK14072.1"/>
    <property type="match status" value="1"/>
</dbReference>
<dbReference type="Gene3D" id="3.40.50.460">
    <property type="entry name" value="Phosphofructokinase domain"/>
    <property type="match status" value="1"/>
</dbReference>
<gene>
    <name evidence="6" type="ORF">LCGC14_0285210</name>
</gene>
<dbReference type="InterPro" id="IPR011404">
    <property type="entry name" value="PPi-PFK"/>
</dbReference>
<dbReference type="PIRSF" id="PIRSF036483">
    <property type="entry name" value="PFK_XF0274"/>
    <property type="match status" value="1"/>
</dbReference>
<dbReference type="HAMAP" id="MF_01978">
    <property type="entry name" value="Phosphofructokinase_II_B2"/>
    <property type="match status" value="1"/>
</dbReference>
<dbReference type="GO" id="GO:0046872">
    <property type="term" value="F:metal ion binding"/>
    <property type="evidence" value="ECO:0007669"/>
    <property type="project" value="UniProtKB-KW"/>
</dbReference>
<sequence>MSKTSTVKGTAVIGQSGGPTAVINQSLVGVIETIASSRAVGQLLGARHGVRGIIEEKFISLNGLSKARLDAIAQTPAAALGSSRDKPDVAYCENIFRIFAKHNVRYFFYIGGNDSADTARIVNEMAAESNYELRVFHIPKTIDNDLRVTDHCPGYGSAARFVASAFIGDDRDVASLPGIKINVVMGRKAGWLTAASALGRGDSKDGPHLVYVPEVAFRLPTFLKDVKRIYSKLGRCQIAVSEGITDETGQPIVVALALKLGHRVERDSHGNVQLSGSGTLGDFLSDFLKGELSSKYKNVRVRADTFGYLQRSFAGCVSPVDAKEARMVGRKAVEFATAGNIDGSVAIKRLKGPGYKVDYVRAELKDVARVIKNMPRTFINKAGNGVTASFINYAMPLVGDLPVSAKLF</sequence>
<evidence type="ECO:0000256" key="4">
    <source>
        <dbReference type="ARBA" id="ARBA00022842"/>
    </source>
</evidence>
<dbReference type="GO" id="GO:0047334">
    <property type="term" value="F:diphosphate-fructose-6-phosphate 1-phosphotransferase activity"/>
    <property type="evidence" value="ECO:0007669"/>
    <property type="project" value="InterPro"/>
</dbReference>
<reference evidence="6" key="1">
    <citation type="journal article" date="2015" name="Nature">
        <title>Complex archaea that bridge the gap between prokaryotes and eukaryotes.</title>
        <authorList>
            <person name="Spang A."/>
            <person name="Saw J.H."/>
            <person name="Jorgensen S.L."/>
            <person name="Zaremba-Niedzwiedzka K."/>
            <person name="Martijn J."/>
            <person name="Lind A.E."/>
            <person name="van Eijk R."/>
            <person name="Schleper C."/>
            <person name="Guy L."/>
            <person name="Ettema T.J."/>
        </authorList>
    </citation>
    <scope>NUCLEOTIDE SEQUENCE</scope>
</reference>
<dbReference type="InterPro" id="IPR050929">
    <property type="entry name" value="PFKA"/>
</dbReference>
<evidence type="ECO:0000256" key="3">
    <source>
        <dbReference type="ARBA" id="ARBA00022777"/>
    </source>
</evidence>
<dbReference type="AlphaFoldDB" id="A0A0F9UBY6"/>
<evidence type="ECO:0000256" key="2">
    <source>
        <dbReference type="ARBA" id="ARBA00022723"/>
    </source>
</evidence>
<dbReference type="InterPro" id="IPR035966">
    <property type="entry name" value="PKF_sf"/>
</dbReference>
<evidence type="ECO:0000259" key="5">
    <source>
        <dbReference type="Pfam" id="PF00365"/>
    </source>
</evidence>
<feature type="domain" description="Phosphofructokinase" evidence="5">
    <location>
        <begin position="12"/>
        <end position="335"/>
    </location>
</feature>
<proteinExistence type="inferred from homology"/>
<dbReference type="EMBL" id="LAZR01000166">
    <property type="protein sequence ID" value="KKN84857.1"/>
    <property type="molecule type" value="Genomic_DNA"/>
</dbReference>
<keyword evidence="3" id="KW-0418">Kinase</keyword>
<name>A0A0F9UBY6_9ZZZZ</name>
<evidence type="ECO:0000313" key="6">
    <source>
        <dbReference type="EMBL" id="KKN84857.1"/>
    </source>
</evidence>
<dbReference type="SUPFAM" id="SSF53784">
    <property type="entry name" value="Phosphofructokinase"/>
    <property type="match status" value="1"/>
</dbReference>
<accession>A0A0F9UBY6</accession>
<keyword evidence="1" id="KW-0808">Transferase</keyword>